<name>A0A5B9PFG4_9BACT</name>
<accession>A0A5B9PFG4</accession>
<reference evidence="1 2" key="1">
    <citation type="submission" date="2019-08" db="EMBL/GenBank/DDBJ databases">
        <title>Deep-cultivation of Planctomycetes and their phenomic and genomic characterization uncovers novel biology.</title>
        <authorList>
            <person name="Wiegand S."/>
            <person name="Jogler M."/>
            <person name="Boedeker C."/>
            <person name="Pinto D."/>
            <person name="Vollmers J."/>
            <person name="Rivas-Marin E."/>
            <person name="Kohn T."/>
            <person name="Peeters S.H."/>
            <person name="Heuer A."/>
            <person name="Rast P."/>
            <person name="Oberbeckmann S."/>
            <person name="Bunk B."/>
            <person name="Jeske O."/>
            <person name="Meyerdierks A."/>
            <person name="Storesund J.E."/>
            <person name="Kallscheuer N."/>
            <person name="Luecker S."/>
            <person name="Lage O.M."/>
            <person name="Pohl T."/>
            <person name="Merkel B.J."/>
            <person name="Hornburger P."/>
            <person name="Mueller R.-W."/>
            <person name="Bruemmer F."/>
            <person name="Labrenz M."/>
            <person name="Spormann A.M."/>
            <person name="Op den Camp H."/>
            <person name="Overmann J."/>
            <person name="Amann R."/>
            <person name="Jetten M.S.M."/>
            <person name="Mascher T."/>
            <person name="Medema M.H."/>
            <person name="Devos D.P."/>
            <person name="Kaster A.-K."/>
            <person name="Ovreas L."/>
            <person name="Rohde M."/>
            <person name="Galperin M.Y."/>
            <person name="Jogler C."/>
        </authorList>
    </citation>
    <scope>NUCLEOTIDE SEQUENCE [LARGE SCALE GENOMIC DNA]</scope>
    <source>
        <strain evidence="1 2">FC18</strain>
    </source>
</reference>
<evidence type="ECO:0000313" key="1">
    <source>
        <dbReference type="EMBL" id="QEG21633.1"/>
    </source>
</evidence>
<gene>
    <name evidence="1" type="ORF">MFFC18_14910</name>
</gene>
<keyword evidence="2" id="KW-1185">Reference proteome</keyword>
<dbReference type="AlphaFoldDB" id="A0A5B9PFG4"/>
<sequence>MTSFNTIASVALFFILMFLQLANGQEGLPEGTIALPTVDSQGNVVTVSGITFDKEGARPSYELGLGSEVFGVRVSKGPSEVAPAPLINLMNHLSIKKELELTDEQQEAVSKIRLEGQKALRRCFETALS</sequence>
<organism evidence="1 2">
    <name type="scientific">Mariniblastus fucicola</name>
    <dbReference type="NCBI Taxonomy" id="980251"/>
    <lineage>
        <taxon>Bacteria</taxon>
        <taxon>Pseudomonadati</taxon>
        <taxon>Planctomycetota</taxon>
        <taxon>Planctomycetia</taxon>
        <taxon>Pirellulales</taxon>
        <taxon>Pirellulaceae</taxon>
        <taxon>Mariniblastus</taxon>
    </lineage>
</organism>
<proteinExistence type="predicted"/>
<dbReference type="KEGG" id="mff:MFFC18_14910"/>
<evidence type="ECO:0000313" key="2">
    <source>
        <dbReference type="Proteomes" id="UP000322214"/>
    </source>
</evidence>
<dbReference type="EMBL" id="CP042912">
    <property type="protein sequence ID" value="QEG21633.1"/>
    <property type="molecule type" value="Genomic_DNA"/>
</dbReference>
<dbReference type="Proteomes" id="UP000322214">
    <property type="component" value="Chromosome"/>
</dbReference>
<protein>
    <submittedName>
        <fullName evidence="1">Uncharacterized protein</fullName>
    </submittedName>
</protein>
<dbReference type="RefSeq" id="WP_075083249.1">
    <property type="nucleotide sequence ID" value="NZ_CP042912.1"/>
</dbReference>